<dbReference type="CDD" id="cd00096">
    <property type="entry name" value="Ig"/>
    <property type="match status" value="1"/>
</dbReference>
<protein>
    <recommendedName>
        <fullName evidence="1">Ig-like domain-containing protein</fullName>
    </recommendedName>
</protein>
<dbReference type="EMBL" id="UYJE01000556">
    <property type="protein sequence ID" value="VDH94207.1"/>
    <property type="molecule type" value="Genomic_DNA"/>
</dbReference>
<dbReference type="InterPro" id="IPR013783">
    <property type="entry name" value="Ig-like_fold"/>
</dbReference>
<dbReference type="Gene3D" id="2.60.40.10">
    <property type="entry name" value="Immunoglobulins"/>
    <property type="match status" value="1"/>
</dbReference>
<dbReference type="InterPro" id="IPR013098">
    <property type="entry name" value="Ig_I-set"/>
</dbReference>
<dbReference type="PROSITE" id="PS50835">
    <property type="entry name" value="IG_LIKE"/>
    <property type="match status" value="1"/>
</dbReference>
<dbReference type="InterPro" id="IPR007110">
    <property type="entry name" value="Ig-like_dom"/>
</dbReference>
<evidence type="ECO:0000313" key="2">
    <source>
        <dbReference type="EMBL" id="VDH94207.1"/>
    </source>
</evidence>
<evidence type="ECO:0000313" key="3">
    <source>
        <dbReference type="Proteomes" id="UP000596742"/>
    </source>
</evidence>
<dbReference type="Proteomes" id="UP000596742">
    <property type="component" value="Unassembled WGS sequence"/>
</dbReference>
<name>A0A8B6BS22_MYTGA</name>
<dbReference type="SUPFAM" id="SSF48726">
    <property type="entry name" value="Immunoglobulin"/>
    <property type="match status" value="1"/>
</dbReference>
<sequence length="96" mass="11116">LKVSKKKYAREYGSKIEIKVVIPTKSKENISWFHNGRLLKTDNSNKYGRVSTSQPSLKIKDLNIDDRGTYVCKVIFETEDKEEKEIESLPVEVEPQ</sequence>
<dbReference type="Pfam" id="PF07679">
    <property type="entry name" value="I-set"/>
    <property type="match status" value="1"/>
</dbReference>
<dbReference type="InterPro" id="IPR036179">
    <property type="entry name" value="Ig-like_dom_sf"/>
</dbReference>
<evidence type="ECO:0000259" key="1">
    <source>
        <dbReference type="PROSITE" id="PS50835"/>
    </source>
</evidence>
<feature type="non-terminal residue" evidence="2">
    <location>
        <position position="1"/>
    </location>
</feature>
<organism evidence="2 3">
    <name type="scientific">Mytilus galloprovincialis</name>
    <name type="common">Mediterranean mussel</name>
    <dbReference type="NCBI Taxonomy" id="29158"/>
    <lineage>
        <taxon>Eukaryota</taxon>
        <taxon>Metazoa</taxon>
        <taxon>Spiralia</taxon>
        <taxon>Lophotrochozoa</taxon>
        <taxon>Mollusca</taxon>
        <taxon>Bivalvia</taxon>
        <taxon>Autobranchia</taxon>
        <taxon>Pteriomorphia</taxon>
        <taxon>Mytilida</taxon>
        <taxon>Mytiloidea</taxon>
        <taxon>Mytilidae</taxon>
        <taxon>Mytilinae</taxon>
        <taxon>Mytilus</taxon>
    </lineage>
</organism>
<dbReference type="AlphaFoldDB" id="A0A8B6BS22"/>
<proteinExistence type="predicted"/>
<gene>
    <name evidence="2" type="ORF">MGAL_10B045281</name>
</gene>
<dbReference type="InterPro" id="IPR003599">
    <property type="entry name" value="Ig_sub"/>
</dbReference>
<dbReference type="SMART" id="SM00409">
    <property type="entry name" value="IG"/>
    <property type="match status" value="1"/>
</dbReference>
<reference evidence="2" key="1">
    <citation type="submission" date="2018-11" db="EMBL/GenBank/DDBJ databases">
        <authorList>
            <person name="Alioto T."/>
            <person name="Alioto T."/>
        </authorList>
    </citation>
    <scope>NUCLEOTIDE SEQUENCE</scope>
</reference>
<accession>A0A8B6BS22</accession>
<keyword evidence="3" id="KW-1185">Reference proteome</keyword>
<feature type="non-terminal residue" evidence="2">
    <location>
        <position position="96"/>
    </location>
</feature>
<comment type="caution">
    <text evidence="2">The sequence shown here is derived from an EMBL/GenBank/DDBJ whole genome shotgun (WGS) entry which is preliminary data.</text>
</comment>
<dbReference type="OrthoDB" id="5985519at2759"/>
<feature type="domain" description="Ig-like" evidence="1">
    <location>
        <begin position="29"/>
        <end position="87"/>
    </location>
</feature>